<sequence>MSNFEPNAVIRGFQLTVVGTVRALRNPELFKYNHFRQAALAVAAGVAIHLVIQIPIIAIKFLIWVSSWVIDLDHATWDDTILNGLDFLSHQVLQVPFLLMTLMRYVTPTLDEIFMQSLHWVDTTYVQKHKSEDPNTLRAMYYPNLVMYSTKDVEGVSKPIPQAVMLFIRRYGRKVGMLLGVYLLSLLPIVGRFVMPAATFYTFKKSVGTTPAAVIFGTGLVLPHRFLVTFLHSYFASRSLMRELLEPYFCRVKFTPEQKRRWFLDRQGVLFGFAFGFTIVLKAPFIGVLMYGVAEASTAYLITKITDPPPPPAESKGFAETQVTWKNKHDFLQLSLDNLDKLNALTDSENDTKETPVTPGKKFS</sequence>
<keyword evidence="2 3" id="KW-0812">Transmembrane</keyword>
<feature type="region of interest" description="Disordered" evidence="1">
    <location>
        <begin position="345"/>
        <end position="364"/>
    </location>
</feature>
<name>A0A3A2ZFE3_9EURO</name>
<accession>A0A3A2ZFE3</accession>
<dbReference type="OrthoDB" id="10041630at2759"/>
<proteinExistence type="predicted"/>
<feature type="transmembrane region" description="Helical" evidence="2">
    <location>
        <begin position="269"/>
        <end position="294"/>
    </location>
</feature>
<protein>
    <submittedName>
        <fullName evidence="3">Transmembrane protein UsgS</fullName>
    </submittedName>
</protein>
<feature type="transmembrane region" description="Helical" evidence="2">
    <location>
        <begin position="214"/>
        <end position="235"/>
    </location>
</feature>
<keyword evidence="2" id="KW-1133">Transmembrane helix</keyword>
<dbReference type="AlphaFoldDB" id="A0A3A2ZFE3"/>
<dbReference type="PANTHER" id="PTHR38421">
    <property type="entry name" value="TRANSMEMBRANE PROTEIN USGS"/>
    <property type="match status" value="1"/>
</dbReference>
<dbReference type="Proteomes" id="UP000266188">
    <property type="component" value="Unassembled WGS sequence"/>
</dbReference>
<evidence type="ECO:0000256" key="1">
    <source>
        <dbReference type="SAM" id="MobiDB-lite"/>
    </source>
</evidence>
<keyword evidence="2" id="KW-0472">Membrane</keyword>
<evidence type="ECO:0000313" key="3">
    <source>
        <dbReference type="EMBL" id="RJE18034.1"/>
    </source>
</evidence>
<reference evidence="4" key="1">
    <citation type="submission" date="2017-02" db="EMBL/GenBank/DDBJ databases">
        <authorList>
            <person name="Tafer H."/>
            <person name="Lopandic K."/>
        </authorList>
    </citation>
    <scope>NUCLEOTIDE SEQUENCE [LARGE SCALE GENOMIC DNA]</scope>
    <source>
        <strain evidence="4">CBS 366.77</strain>
    </source>
</reference>
<feature type="transmembrane region" description="Helical" evidence="2">
    <location>
        <begin position="175"/>
        <end position="194"/>
    </location>
</feature>
<gene>
    <name evidence="3" type="ORF">PHISCL_09628</name>
</gene>
<evidence type="ECO:0000256" key="2">
    <source>
        <dbReference type="SAM" id="Phobius"/>
    </source>
</evidence>
<dbReference type="EMBL" id="MVGC01000640">
    <property type="protein sequence ID" value="RJE18034.1"/>
    <property type="molecule type" value="Genomic_DNA"/>
</dbReference>
<keyword evidence="4" id="KW-1185">Reference proteome</keyword>
<dbReference type="PANTHER" id="PTHR38421:SF1">
    <property type="entry name" value="TRANSMEMBRANE PROTEIN"/>
    <property type="match status" value="1"/>
</dbReference>
<comment type="caution">
    <text evidence="3">The sequence shown here is derived from an EMBL/GenBank/DDBJ whole genome shotgun (WGS) entry which is preliminary data.</text>
</comment>
<evidence type="ECO:0000313" key="4">
    <source>
        <dbReference type="Proteomes" id="UP000266188"/>
    </source>
</evidence>
<organism evidence="3 4">
    <name type="scientific">Aspergillus sclerotialis</name>
    <dbReference type="NCBI Taxonomy" id="2070753"/>
    <lineage>
        <taxon>Eukaryota</taxon>
        <taxon>Fungi</taxon>
        <taxon>Dikarya</taxon>
        <taxon>Ascomycota</taxon>
        <taxon>Pezizomycotina</taxon>
        <taxon>Eurotiomycetes</taxon>
        <taxon>Eurotiomycetidae</taxon>
        <taxon>Eurotiales</taxon>
        <taxon>Aspergillaceae</taxon>
        <taxon>Aspergillus</taxon>
        <taxon>Aspergillus subgen. Polypaecilum</taxon>
    </lineage>
</organism>
<feature type="transmembrane region" description="Helical" evidence="2">
    <location>
        <begin position="38"/>
        <end position="67"/>
    </location>
</feature>